<dbReference type="InterPro" id="IPR028098">
    <property type="entry name" value="Glyco_trans_4-like_N"/>
</dbReference>
<comment type="catalytic activity">
    <reaction evidence="10 12">
        <text>a beta-D-Man-(1-&gt;4)-beta-D-GlcNAc-(1-&gt;4)-alpha-D-GlcNAc-diphospho-di-trans,poly-cis-dolichol + GDP-alpha-D-mannose = an alpha-D-Man-(1-&gt;3)-beta-D-Man-(1-&gt;4)-beta-D-GlcNAc-(1-&gt;4)-alpha-D-GlcNAc-diphospho-di-trans,poly-cis-dolichol + GDP + H(+)</text>
        <dbReference type="Rhea" id="RHEA:29515"/>
        <dbReference type="Rhea" id="RHEA-COMP:19511"/>
        <dbReference type="Rhea" id="RHEA-COMP:19513"/>
        <dbReference type="ChEBI" id="CHEBI:15378"/>
        <dbReference type="ChEBI" id="CHEBI:57527"/>
        <dbReference type="ChEBI" id="CHEBI:58189"/>
        <dbReference type="ChEBI" id="CHEBI:58472"/>
        <dbReference type="ChEBI" id="CHEBI:132510"/>
        <dbReference type="EC" id="2.4.1.132"/>
    </reaction>
    <physiologicalReaction direction="left-to-right" evidence="10 12">
        <dbReference type="Rhea" id="RHEA:29516"/>
    </physiologicalReaction>
</comment>
<evidence type="ECO:0000256" key="13">
    <source>
        <dbReference type="SAM" id="MobiDB-lite"/>
    </source>
</evidence>
<evidence type="ECO:0000256" key="3">
    <source>
        <dbReference type="ARBA" id="ARBA00004922"/>
    </source>
</evidence>
<dbReference type="OrthoDB" id="448893at2759"/>
<accession>A0A2A9P4X8</accession>
<evidence type="ECO:0000259" key="15">
    <source>
        <dbReference type="Pfam" id="PF13439"/>
    </source>
</evidence>
<feature type="transmembrane region" description="Helical" evidence="12">
    <location>
        <begin position="452"/>
        <end position="472"/>
    </location>
</feature>
<evidence type="ECO:0000256" key="9">
    <source>
        <dbReference type="ARBA" id="ARBA00023136"/>
    </source>
</evidence>
<dbReference type="PANTHER" id="PTHR45918:SF1">
    <property type="entry name" value="ALPHA-1,3_1,6-MANNOSYLTRANSFERASE ALG2"/>
    <property type="match status" value="1"/>
</dbReference>
<name>A0A2A9P4X8_OPHUN</name>
<comment type="function">
    <text evidence="1 12">Mannosylates Man(2)GlcNAc(2)-dolichol diphosphate and Man(1)GlcNAc(2)-dolichol diphosphate to form Man(3)GlcNAc(2)-dolichol diphosphate.</text>
</comment>
<evidence type="ECO:0000256" key="7">
    <source>
        <dbReference type="ARBA" id="ARBA00022824"/>
    </source>
</evidence>
<evidence type="ECO:0000259" key="14">
    <source>
        <dbReference type="Pfam" id="PF00534"/>
    </source>
</evidence>
<dbReference type="GO" id="GO:0005789">
    <property type="term" value="C:endoplasmic reticulum membrane"/>
    <property type="evidence" value="ECO:0007669"/>
    <property type="project" value="UniProtKB-SubCell"/>
</dbReference>
<dbReference type="PANTHER" id="PTHR45918">
    <property type="entry name" value="ALPHA-1,3/1,6-MANNOSYLTRANSFERASE ALG2"/>
    <property type="match status" value="1"/>
</dbReference>
<comment type="similarity">
    <text evidence="12">Belongs to the glycosyltransferase group 1 family.</text>
</comment>
<reference evidence="16 17" key="1">
    <citation type="journal article" date="2015" name="BMC Genomics">
        <title>Gene expression during zombie ant biting behavior reflects the complexity underlying fungal parasitic behavioral manipulation.</title>
        <authorList>
            <person name="de Bekker C."/>
            <person name="Ohm R.A."/>
            <person name="Loreto R.G."/>
            <person name="Sebastian A."/>
            <person name="Albert I."/>
            <person name="Merrow M."/>
            <person name="Brachmann A."/>
            <person name="Hughes D.P."/>
        </authorList>
    </citation>
    <scope>NUCLEOTIDE SEQUENCE [LARGE SCALE GENOMIC DNA]</scope>
    <source>
        <strain evidence="16 17">SC16a</strain>
    </source>
</reference>
<reference evidence="16 17" key="2">
    <citation type="journal article" date="2017" name="Sci. Rep.">
        <title>Ant-infecting Ophiocordyceps genomes reveal a high diversity of potential behavioral manipulation genes and a possible major role for enterotoxins.</title>
        <authorList>
            <person name="de Bekker C."/>
            <person name="Ohm R.A."/>
            <person name="Evans H.C."/>
            <person name="Brachmann A."/>
            <person name="Hughes D.P."/>
        </authorList>
    </citation>
    <scope>NUCLEOTIDE SEQUENCE [LARGE SCALE GENOMIC DNA]</scope>
    <source>
        <strain evidence="16 17">SC16a</strain>
    </source>
</reference>
<dbReference type="InterPro" id="IPR027054">
    <property type="entry name" value="ALG2"/>
</dbReference>
<organism evidence="16 17">
    <name type="scientific">Ophiocordyceps unilateralis</name>
    <name type="common">Zombie-ant fungus</name>
    <name type="synonym">Torrubia unilateralis</name>
    <dbReference type="NCBI Taxonomy" id="268505"/>
    <lineage>
        <taxon>Eukaryota</taxon>
        <taxon>Fungi</taxon>
        <taxon>Dikarya</taxon>
        <taxon>Ascomycota</taxon>
        <taxon>Pezizomycotina</taxon>
        <taxon>Sordariomycetes</taxon>
        <taxon>Hypocreomycetidae</taxon>
        <taxon>Hypocreales</taxon>
        <taxon>Ophiocordycipitaceae</taxon>
        <taxon>Ophiocordyceps</taxon>
    </lineage>
</organism>
<proteinExistence type="inferred from homology"/>
<keyword evidence="7 12" id="KW-0256">Endoplasmic reticulum</keyword>
<dbReference type="EC" id="2.4.1.132" evidence="12"/>
<dbReference type="STRING" id="268505.A0A2A9P4X8"/>
<dbReference type="AlphaFoldDB" id="A0A2A9P4X8"/>
<dbReference type="GO" id="GO:0102704">
    <property type="term" value="F:GDP-Man:Man(2)GlcNAc(2)-PP-Dol alpha-1,6-mannosyltransferase activity"/>
    <property type="evidence" value="ECO:0007669"/>
    <property type="project" value="UniProtKB-UniRule"/>
</dbReference>
<dbReference type="UniPathway" id="UPA00378"/>
<keyword evidence="5 12" id="KW-0808">Transferase</keyword>
<feature type="domain" description="Glycosyl transferase family 1" evidence="14">
    <location>
        <begin position="315"/>
        <end position="412"/>
    </location>
</feature>
<evidence type="ECO:0000256" key="6">
    <source>
        <dbReference type="ARBA" id="ARBA00022692"/>
    </source>
</evidence>
<evidence type="ECO:0000256" key="12">
    <source>
        <dbReference type="RuleBase" id="RU367136"/>
    </source>
</evidence>
<comment type="catalytic activity">
    <reaction evidence="11 12">
        <text>an alpha-D-Man-(1-&gt;3)-beta-D-Man-(1-&gt;4)-beta-D-GlcNAc-(1-&gt;4)-alpha-D-GlcNAc-diphospho-di-trans,poly-cis-dolichol + GDP-alpha-D-mannose = an alpha-D-Man-(1-&gt;3)-[alpha-D-Man-(1-&gt;6)]-beta-D-Man-(1-&gt;4)-beta-D-GlcNAc-(1-&gt;4)-alpha-D-GlcNAc-diphospho-di-trans,poly-cis-dolichol + GDP + H(+)</text>
        <dbReference type="Rhea" id="RHEA:29519"/>
        <dbReference type="Rhea" id="RHEA-COMP:19513"/>
        <dbReference type="Rhea" id="RHEA-COMP:19515"/>
        <dbReference type="ChEBI" id="CHEBI:15378"/>
        <dbReference type="ChEBI" id="CHEBI:57527"/>
        <dbReference type="ChEBI" id="CHEBI:58189"/>
        <dbReference type="ChEBI" id="CHEBI:132510"/>
        <dbReference type="ChEBI" id="CHEBI:132511"/>
        <dbReference type="EC" id="2.4.1.257"/>
    </reaction>
    <physiologicalReaction direction="left-to-right" evidence="11 12">
        <dbReference type="Rhea" id="RHEA:29520"/>
    </physiologicalReaction>
</comment>
<dbReference type="EC" id="2.4.1.257" evidence="12"/>
<feature type="region of interest" description="Disordered" evidence="13">
    <location>
        <begin position="504"/>
        <end position="531"/>
    </location>
</feature>
<keyword evidence="4 12" id="KW-0328">Glycosyltransferase</keyword>
<evidence type="ECO:0000256" key="1">
    <source>
        <dbReference type="ARBA" id="ARBA00003142"/>
    </source>
</evidence>
<feature type="domain" description="Glycosyltransferase subfamily 4-like N-terminal" evidence="15">
    <location>
        <begin position="20"/>
        <end position="207"/>
    </location>
</feature>
<dbReference type="Pfam" id="PF13439">
    <property type="entry name" value="Glyco_transf_4"/>
    <property type="match status" value="1"/>
</dbReference>
<evidence type="ECO:0000256" key="5">
    <source>
        <dbReference type="ARBA" id="ARBA00022679"/>
    </source>
</evidence>
<evidence type="ECO:0000256" key="4">
    <source>
        <dbReference type="ARBA" id="ARBA00022676"/>
    </source>
</evidence>
<comment type="subcellular location">
    <subcellularLocation>
        <location evidence="2 12">Endoplasmic reticulum membrane</location>
    </subcellularLocation>
</comment>
<evidence type="ECO:0000256" key="10">
    <source>
        <dbReference type="ARBA" id="ARBA00045103"/>
    </source>
</evidence>
<keyword evidence="9 12" id="KW-0472">Membrane</keyword>
<feature type="domain" description="Glycosyl transferase family 1" evidence="14">
    <location>
        <begin position="224"/>
        <end position="291"/>
    </location>
</feature>
<protein>
    <recommendedName>
        <fullName evidence="12">Alpha-1,3/1,6-mannosyltransferase ALG2</fullName>
        <ecNumber evidence="12">2.4.1.132</ecNumber>
        <ecNumber evidence="12">2.4.1.257</ecNumber>
    </recommendedName>
    <alternativeName>
        <fullName evidence="12">GDP-Man:Man(1)GlcNAc(2)-PP-Dol alpha-1,3-mannosyltransferase</fullName>
    </alternativeName>
</protein>
<evidence type="ECO:0000256" key="2">
    <source>
        <dbReference type="ARBA" id="ARBA00004586"/>
    </source>
</evidence>
<feature type="region of interest" description="Disordered" evidence="13">
    <location>
        <begin position="546"/>
        <end position="588"/>
    </location>
</feature>
<evidence type="ECO:0000256" key="11">
    <source>
        <dbReference type="ARBA" id="ARBA00045104"/>
    </source>
</evidence>
<feature type="compositionally biased region" description="Polar residues" evidence="13">
    <location>
        <begin position="565"/>
        <end position="576"/>
    </location>
</feature>
<dbReference type="Proteomes" id="UP000037136">
    <property type="component" value="Unassembled WGS sequence"/>
</dbReference>
<dbReference type="Pfam" id="PF00534">
    <property type="entry name" value="Glycos_transf_1"/>
    <property type="match status" value="2"/>
</dbReference>
<dbReference type="InterPro" id="IPR001296">
    <property type="entry name" value="Glyco_trans_1"/>
</dbReference>
<keyword evidence="6 12" id="KW-0812">Transmembrane</keyword>
<evidence type="ECO:0000313" key="16">
    <source>
        <dbReference type="EMBL" id="PFH56545.1"/>
    </source>
</evidence>
<dbReference type="GO" id="GO:0004378">
    <property type="term" value="F:GDP-Man:Man(1)GlcNAc(2)-PP-Dol alpha-1,3-mannosyltransferase activity"/>
    <property type="evidence" value="ECO:0007669"/>
    <property type="project" value="UniProtKB-UniRule"/>
</dbReference>
<evidence type="ECO:0000313" key="17">
    <source>
        <dbReference type="Proteomes" id="UP000037136"/>
    </source>
</evidence>
<evidence type="ECO:0000256" key="8">
    <source>
        <dbReference type="ARBA" id="ARBA00022989"/>
    </source>
</evidence>
<dbReference type="EMBL" id="LAZP02000557">
    <property type="protein sequence ID" value="PFH56545.1"/>
    <property type="molecule type" value="Genomic_DNA"/>
</dbReference>
<keyword evidence="17" id="KW-1185">Reference proteome</keyword>
<sequence>MPPAPSGSGTLIFFHPDLGIGGAERLIVDAAVGLQQRGHRVIIFTNRCDADHCFDECRDGTLDVRVRANSPIPSSVCNRLAILCAITRQLQLILQLSLSGELSSLKPRAFIVDQLSAALPLLRSLYTDIPILFYCHFPDLLLARGRTASLVKRIYRLPFDWLEEWSMTFSHMVAVNSRFTRSVVCATWPRLAHVVAIDVVYPCVDTDPDPPAEDWATAVALLGNLVLSINRFERKKDIALAIRAFAALPTADRDGVRLVLAGGHDRRVSENAEYHAELQTLSDSLRLSHQTIDSPDSATALTSATSSCSSSSSPPQVLFLLSIPNGLKAALLASANLVVYTPANEHFGIVPLEAMLASRPVLAADSGGPVETVRDGTTGWLRDPDDVSAWSAAMREALTLSDTDRAAMGAEAAARVRKSFGRHVMAQRLDHLLSLADVVAKMRAPARLASPITLGLLVLFFLFGTTLSAAFVHHGKRIAAVKPIFTFVYTHIFYSQSPTCFAGDPETRDDVISTPPSTTGDRLSPRSRLQVDSEIHLSTASSSNLIQFPAPKGQTLTAPSPIPNYASTHSSTTPTHQMARLNQPPRSP</sequence>
<dbReference type="Gene3D" id="3.40.50.2000">
    <property type="entry name" value="Glycogen Phosphorylase B"/>
    <property type="match status" value="2"/>
</dbReference>
<dbReference type="SUPFAM" id="SSF53756">
    <property type="entry name" value="UDP-Glycosyltransferase/glycogen phosphorylase"/>
    <property type="match status" value="1"/>
</dbReference>
<comment type="caution">
    <text evidence="16">The sequence shown here is derived from an EMBL/GenBank/DDBJ whole genome shotgun (WGS) entry which is preliminary data.</text>
</comment>
<comment type="pathway">
    <text evidence="3 12">Protein modification; protein glycosylation.</text>
</comment>
<keyword evidence="8 12" id="KW-1133">Transmembrane helix</keyword>
<gene>
    <name evidence="16" type="ORF">XA68_16345</name>
</gene>